<protein>
    <submittedName>
        <fullName evidence="2">Uncharacterized protein LOC113990473 isoform X1</fullName>
    </submittedName>
</protein>
<dbReference type="AlphaFoldDB" id="A0A6J2H2P5"/>
<name>A0A6J2H2P5_9PASS</name>
<evidence type="ECO:0000313" key="2">
    <source>
        <dbReference type="RefSeq" id="XP_027581761.2"/>
    </source>
</evidence>
<proteinExistence type="predicted"/>
<accession>A0A6J2H2P5</accession>
<dbReference type="GeneID" id="113990473"/>
<reference evidence="2" key="1">
    <citation type="submission" date="2025-08" db="UniProtKB">
        <authorList>
            <consortium name="RefSeq"/>
        </authorList>
    </citation>
    <scope>IDENTIFICATION</scope>
    <source>
        <tissue evidence="2">Muscle</tissue>
    </source>
</reference>
<gene>
    <name evidence="2" type="primary">LOC113990473</name>
</gene>
<organism evidence="1 2">
    <name type="scientific">Pipra filicauda</name>
    <name type="common">Wire-tailed manakin</name>
    <dbReference type="NCBI Taxonomy" id="649802"/>
    <lineage>
        <taxon>Eukaryota</taxon>
        <taxon>Metazoa</taxon>
        <taxon>Chordata</taxon>
        <taxon>Craniata</taxon>
        <taxon>Vertebrata</taxon>
        <taxon>Euteleostomi</taxon>
        <taxon>Archelosauria</taxon>
        <taxon>Archosauria</taxon>
        <taxon>Dinosauria</taxon>
        <taxon>Saurischia</taxon>
        <taxon>Theropoda</taxon>
        <taxon>Coelurosauria</taxon>
        <taxon>Aves</taxon>
        <taxon>Neognathae</taxon>
        <taxon>Neoaves</taxon>
        <taxon>Telluraves</taxon>
        <taxon>Australaves</taxon>
        <taxon>Passeriformes</taxon>
        <taxon>Pipridae</taxon>
        <taxon>Pipra</taxon>
    </lineage>
</organism>
<dbReference type="RefSeq" id="XP_027581761.2">
    <property type="nucleotide sequence ID" value="XM_027725960.2"/>
</dbReference>
<dbReference type="Proteomes" id="UP000504627">
    <property type="component" value="Unplaced"/>
</dbReference>
<dbReference type="InParanoid" id="A0A6J2H2P5"/>
<sequence>MWSPEFRWRDNGMLQQQHTTSARIPQSQGGYHPAPCGSVLKTLIVCQDQTEKYPGFRPATMSAPALQCEARSPSSSPECTPYHTSRDIRYIFLKSCRNIPAFRTLDGAGASNVYQGPTSCHPTLQHYLSTDEDSYSSLPQHLPTFVTFSMRLEKEGTDLRRSPGSRKRLPVFRQLCGEAVEELEELPGARAPRENMKGWRLTQAGCSTCSKA</sequence>
<keyword evidence="1" id="KW-1185">Reference proteome</keyword>
<evidence type="ECO:0000313" key="1">
    <source>
        <dbReference type="Proteomes" id="UP000504627"/>
    </source>
</evidence>